<dbReference type="InterPro" id="IPR016130">
    <property type="entry name" value="Tyr_Pase_AS"/>
</dbReference>
<dbReference type="PANTHER" id="PTHR19134:SF544">
    <property type="entry name" value="IP14232P"/>
    <property type="match status" value="1"/>
</dbReference>
<feature type="region of interest" description="Disordered" evidence="1">
    <location>
        <begin position="299"/>
        <end position="318"/>
    </location>
</feature>
<sequence>MTTTESTATDMTTMMEDEMEVTTFAPDTLKYANVVSSSPSTISAFKDSFNSSRVIDQVPSTNLTLNKTVSSEEANTIRISTNDKNPANSNRNDDKMKEDVTNPDGNEKVTEETDSLENEGSTGLHELSDVDVKMVANENKGSKDFNATSTSPSVLSTSKMKNEVMSDKYTEAEQNPSNPTESSGSDDFGKPTEKFSIANDEVEFVEASNDSNAHGLDESNDLKPKPLETVYLTDVKPEVVAPVNSIKESEVSSTNSTSKVNSSETQVSVIPTPISNYQNNSSQSNELNTEIEFGTLKGASSQDLGDTKNHPPTSDIPNRIKETQQYHEGGLNKSHQSALDMLNRIKGTNEYPTETEGMFEVSFDLPAVSPSTERSKLPDVSVSKKYAQSTASEPYSSSETSSHSSPSHFNEETTYQYSTNVPNVSEEDIPDFEFSSMKPHLSSELGENPLNTDLSTTEDMVQSVMNLTSSISSFEMTPQGGLPQSITPSPSTPMTTTMSVQFLTPASAKTSLSEKDIFSREKSTTTTSVASNLGDKTGKPVSAKWPVFATSETTHEPSSKIELTTMKTSITTSPFSTTMKVVTSTKKNENIIPPVPDKLDENNATDEDAYIETDSEQELFSPTPTKIVTTAKPFSSNGTTEITEADLCPSTMLCPVPLHIQLRIESSPAKVCKNLGKLKTSIIKMFRTGTARVQQSEQIKFIDLNSNHCPKEDTGKETDIKFYLADGIGDFEQSINEEFIELYGKMGLQGYEPKVESAHLIMNKGSDKEVSVGSDMDGSKTRVIAAVVIICLAVICLILVILLLMIIRKRQKRFNYGQRCVPVTLDDYSLDNISVYNSVRRKGDARASKRSYGNPAFDDPNGPTHRINFAGLANFASDQNAIDEEFASIPVVAVKPDELPPSAETKNRYANVIPLPETRVHLLNTKTGGCSDYINANYVKGPKREERFYIACQAPLQSTIEDFWRMVWEQQSKVILMLTDFFENGVEKCANYLPPSEVIDCNRVFGDFQVTLKKRENREKYIISSLQLKNLETNSWREVTHLWYTSWPPLGVPNEESSIIAFLIEARVYMKNNTGPNVVHCSPGTGRTGTVIACDLCIRDFELTRMVDVPKCVYMLRRCRAGAVQTKQQYAFIYKVLNLYAAKLTGGGLDSI</sequence>
<keyword evidence="6" id="KW-1185">Reference proteome</keyword>
<dbReference type="PROSITE" id="PS00383">
    <property type="entry name" value="TYR_PHOSPHATASE_1"/>
    <property type="match status" value="1"/>
</dbReference>
<evidence type="ECO:0000259" key="3">
    <source>
        <dbReference type="PROSITE" id="PS50055"/>
    </source>
</evidence>
<dbReference type="PROSITE" id="PS50055">
    <property type="entry name" value="TYR_PHOSPHATASE_PTP"/>
    <property type="match status" value="1"/>
</dbReference>
<evidence type="ECO:0000256" key="2">
    <source>
        <dbReference type="SAM" id="Phobius"/>
    </source>
</evidence>
<dbReference type="PROSITE" id="PS50056">
    <property type="entry name" value="TYR_PHOSPHATASE_2"/>
    <property type="match status" value="1"/>
</dbReference>
<dbReference type="InterPro" id="IPR050348">
    <property type="entry name" value="Protein-Tyr_Phosphatase"/>
</dbReference>
<dbReference type="Proteomes" id="UP001152759">
    <property type="component" value="Chromosome 4"/>
</dbReference>
<proteinExistence type="predicted"/>
<dbReference type="Pfam" id="PF00102">
    <property type="entry name" value="Y_phosphatase"/>
    <property type="match status" value="1"/>
</dbReference>
<feature type="domain" description="Tyrosine-protein phosphatase" evidence="3">
    <location>
        <begin position="901"/>
        <end position="1140"/>
    </location>
</feature>
<keyword evidence="2" id="KW-1133">Transmembrane helix</keyword>
<feature type="transmembrane region" description="Helical" evidence="2">
    <location>
        <begin position="783"/>
        <end position="807"/>
    </location>
</feature>
<dbReference type="PRINTS" id="PR00700">
    <property type="entry name" value="PRTYPHPHTASE"/>
</dbReference>
<dbReference type="AlphaFoldDB" id="A0A9P0ABV7"/>
<evidence type="ECO:0000313" key="6">
    <source>
        <dbReference type="Proteomes" id="UP001152759"/>
    </source>
</evidence>
<feature type="domain" description="Tyrosine specific protein phosphatases" evidence="4">
    <location>
        <begin position="1060"/>
        <end position="1131"/>
    </location>
</feature>
<dbReference type="InterPro" id="IPR000242">
    <property type="entry name" value="PTP_cat"/>
</dbReference>
<keyword evidence="2" id="KW-0812">Transmembrane</keyword>
<feature type="compositionally biased region" description="Low complexity" evidence="1">
    <location>
        <begin position="389"/>
        <end position="408"/>
    </location>
</feature>
<feature type="compositionally biased region" description="Low complexity" evidence="1">
    <location>
        <begin position="251"/>
        <end position="265"/>
    </location>
</feature>
<feature type="compositionally biased region" description="Basic and acidic residues" evidence="1">
    <location>
        <begin position="160"/>
        <end position="171"/>
    </location>
</feature>
<dbReference type="InterPro" id="IPR003595">
    <property type="entry name" value="Tyr_Pase_cat"/>
</dbReference>
<protein>
    <submittedName>
        <fullName evidence="5">Uncharacterized protein</fullName>
    </submittedName>
</protein>
<feature type="region of interest" description="Disordered" evidence="1">
    <location>
        <begin position="69"/>
        <end position="129"/>
    </location>
</feature>
<dbReference type="SMART" id="SM00194">
    <property type="entry name" value="PTPc"/>
    <property type="match status" value="1"/>
</dbReference>
<dbReference type="CDD" id="cd00047">
    <property type="entry name" value="PTPc"/>
    <property type="match status" value="1"/>
</dbReference>
<name>A0A9P0ABV7_BEMTA</name>
<feature type="compositionally biased region" description="Polar residues" evidence="1">
    <location>
        <begin position="172"/>
        <end position="185"/>
    </location>
</feature>
<feature type="compositionally biased region" description="Polar residues" evidence="1">
    <location>
        <begin position="69"/>
        <end position="90"/>
    </location>
</feature>
<dbReference type="GO" id="GO:0048666">
    <property type="term" value="P:neuron development"/>
    <property type="evidence" value="ECO:0007669"/>
    <property type="project" value="UniProtKB-ARBA"/>
</dbReference>
<evidence type="ECO:0000259" key="4">
    <source>
        <dbReference type="PROSITE" id="PS50056"/>
    </source>
</evidence>
<accession>A0A9P0ABV7</accession>
<organism evidence="5 6">
    <name type="scientific">Bemisia tabaci</name>
    <name type="common">Sweetpotato whitefly</name>
    <name type="synonym">Aleurodes tabaci</name>
    <dbReference type="NCBI Taxonomy" id="7038"/>
    <lineage>
        <taxon>Eukaryota</taxon>
        <taxon>Metazoa</taxon>
        <taxon>Ecdysozoa</taxon>
        <taxon>Arthropoda</taxon>
        <taxon>Hexapoda</taxon>
        <taxon>Insecta</taxon>
        <taxon>Pterygota</taxon>
        <taxon>Neoptera</taxon>
        <taxon>Paraneoptera</taxon>
        <taxon>Hemiptera</taxon>
        <taxon>Sternorrhyncha</taxon>
        <taxon>Aleyrodoidea</taxon>
        <taxon>Aleyrodidae</taxon>
        <taxon>Aleyrodinae</taxon>
        <taxon>Bemisia</taxon>
    </lineage>
</organism>
<feature type="region of interest" description="Disordered" evidence="1">
    <location>
        <begin position="141"/>
        <end position="200"/>
    </location>
</feature>
<feature type="compositionally biased region" description="Polar residues" evidence="1">
    <location>
        <begin position="299"/>
        <end position="316"/>
    </location>
</feature>
<feature type="compositionally biased region" description="Basic and acidic residues" evidence="1">
    <location>
        <begin position="91"/>
        <end position="111"/>
    </location>
</feature>
<reference evidence="5" key="1">
    <citation type="submission" date="2021-12" db="EMBL/GenBank/DDBJ databases">
        <authorList>
            <person name="King R."/>
        </authorList>
    </citation>
    <scope>NUCLEOTIDE SEQUENCE</scope>
</reference>
<dbReference type="PANTHER" id="PTHR19134">
    <property type="entry name" value="RECEPTOR-TYPE TYROSINE-PROTEIN PHOSPHATASE"/>
    <property type="match status" value="1"/>
</dbReference>
<dbReference type="FunFam" id="3.90.190.10:FF:000098">
    <property type="entry name" value="Protein-tryrosine phosphatase"/>
    <property type="match status" value="1"/>
</dbReference>
<gene>
    <name evidence="5" type="ORF">BEMITA_LOCUS8085</name>
</gene>
<dbReference type="InterPro" id="IPR029021">
    <property type="entry name" value="Prot-tyrosine_phosphatase-like"/>
</dbReference>
<feature type="compositionally biased region" description="Polar residues" evidence="1">
    <location>
        <begin position="145"/>
        <end position="159"/>
    </location>
</feature>
<dbReference type="EMBL" id="OU963865">
    <property type="protein sequence ID" value="CAH0389236.1"/>
    <property type="molecule type" value="Genomic_DNA"/>
</dbReference>
<dbReference type="SMART" id="SM00404">
    <property type="entry name" value="PTPc_motif"/>
    <property type="match status" value="1"/>
</dbReference>
<dbReference type="GO" id="GO:0004725">
    <property type="term" value="F:protein tyrosine phosphatase activity"/>
    <property type="evidence" value="ECO:0007669"/>
    <property type="project" value="InterPro"/>
</dbReference>
<feature type="region of interest" description="Disordered" evidence="1">
    <location>
        <begin position="388"/>
        <end position="410"/>
    </location>
</feature>
<dbReference type="InterPro" id="IPR000387">
    <property type="entry name" value="Tyr_Pase_dom"/>
</dbReference>
<evidence type="ECO:0000256" key="1">
    <source>
        <dbReference type="SAM" id="MobiDB-lite"/>
    </source>
</evidence>
<keyword evidence="2" id="KW-0472">Membrane</keyword>
<feature type="region of interest" description="Disordered" evidence="1">
    <location>
        <begin position="246"/>
        <end position="267"/>
    </location>
</feature>
<dbReference type="Gene3D" id="3.90.190.10">
    <property type="entry name" value="Protein tyrosine phosphatase superfamily"/>
    <property type="match status" value="1"/>
</dbReference>
<evidence type="ECO:0000313" key="5">
    <source>
        <dbReference type="EMBL" id="CAH0389236.1"/>
    </source>
</evidence>
<dbReference type="SUPFAM" id="SSF52799">
    <property type="entry name" value="(Phosphotyrosine protein) phosphatases II"/>
    <property type="match status" value="1"/>
</dbReference>